<organism evidence="1 2">
    <name type="scientific">Gluconobacter cerevisiae</name>
    <dbReference type="NCBI Taxonomy" id="1379734"/>
    <lineage>
        <taxon>Bacteria</taxon>
        <taxon>Pseudomonadati</taxon>
        <taxon>Pseudomonadota</taxon>
        <taxon>Alphaproteobacteria</taxon>
        <taxon>Acetobacterales</taxon>
        <taxon>Acetobacteraceae</taxon>
        <taxon>Gluconobacter</taxon>
    </lineage>
</organism>
<name>A0ABR9YHE9_9PROT</name>
<gene>
    <name evidence="1" type="ORF">HKD21_13735</name>
</gene>
<dbReference type="EMBL" id="JABCQO010000021">
    <property type="protein sequence ID" value="MBF0877891.1"/>
    <property type="molecule type" value="Genomic_DNA"/>
</dbReference>
<reference evidence="1 2" key="2">
    <citation type="submission" date="2020-11" db="EMBL/GenBank/DDBJ databases">
        <title>Description of novel Gluconobacter species.</title>
        <authorList>
            <person name="Cleenwerck I."/>
            <person name="Cnockaert M."/>
            <person name="Borremans W."/>
            <person name="Wieme A.D."/>
            <person name="De Vuyst L."/>
            <person name="Vandamme P."/>
        </authorList>
    </citation>
    <scope>NUCLEOTIDE SEQUENCE [LARGE SCALE GENOMIC DNA]</scope>
    <source>
        <strain evidence="1 2">LMG 27748</strain>
    </source>
</reference>
<dbReference type="RefSeq" id="WP_194256173.1">
    <property type="nucleotide sequence ID" value="NZ_JABCQO010000021.1"/>
</dbReference>
<proteinExistence type="predicted"/>
<dbReference type="Proteomes" id="UP000630952">
    <property type="component" value="Unassembled WGS sequence"/>
</dbReference>
<protein>
    <submittedName>
        <fullName evidence="1">Uncharacterized protein</fullName>
    </submittedName>
</protein>
<comment type="caution">
    <text evidence="1">The sequence shown here is derived from an EMBL/GenBank/DDBJ whole genome shotgun (WGS) entry which is preliminary data.</text>
</comment>
<accession>A0ABR9YHE9</accession>
<keyword evidence="2" id="KW-1185">Reference proteome</keyword>
<sequence length="54" mass="6533">MTTEPTRKALTAVDIIRFYEQFVKDWENYHNVRLQEEETKHRVELAQQALRTKA</sequence>
<reference evidence="2" key="1">
    <citation type="submission" date="2020-04" db="EMBL/GenBank/DDBJ databases">
        <title>Description of novel Gluconacetobacter.</title>
        <authorList>
            <person name="Sombolestani A."/>
        </authorList>
    </citation>
    <scope>NUCLEOTIDE SEQUENCE [LARGE SCALE GENOMIC DNA]</scope>
    <source>
        <strain evidence="2">LMG 27748</strain>
    </source>
</reference>
<evidence type="ECO:0000313" key="2">
    <source>
        <dbReference type="Proteomes" id="UP000630952"/>
    </source>
</evidence>
<evidence type="ECO:0000313" key="1">
    <source>
        <dbReference type="EMBL" id="MBF0877891.1"/>
    </source>
</evidence>